<dbReference type="InterPro" id="IPR041796">
    <property type="entry name" value="Mre11_N"/>
</dbReference>
<dbReference type="PIRSF" id="PIRSF033093">
    <property type="entry name" value="UCP_ML1119"/>
    <property type="match status" value="1"/>
</dbReference>
<evidence type="ECO:0000313" key="6">
    <source>
        <dbReference type="Proteomes" id="UP000597459"/>
    </source>
</evidence>
<reference evidence="5" key="1">
    <citation type="submission" date="2019-11" db="EMBL/GenBank/DDBJ databases">
        <title>Description of new Acetobacter species.</title>
        <authorList>
            <person name="Cleenwerck I."/>
            <person name="Sombolestani A.S."/>
        </authorList>
    </citation>
    <scope>NUCLEOTIDE SEQUENCE</scope>
    <source>
        <strain evidence="5">LMG 1626</strain>
    </source>
</reference>
<dbReference type="AlphaFoldDB" id="A0A967EHM7"/>
<feature type="domain" description="Calcineurin-like phosphoesterase" evidence="4">
    <location>
        <begin position="1"/>
        <end position="97"/>
    </location>
</feature>
<evidence type="ECO:0000259" key="4">
    <source>
        <dbReference type="Pfam" id="PF00149"/>
    </source>
</evidence>
<proteinExistence type="predicted"/>
<protein>
    <submittedName>
        <fullName evidence="5">DNA repair exonuclease</fullName>
    </submittedName>
</protein>
<evidence type="ECO:0000256" key="3">
    <source>
        <dbReference type="ARBA" id="ARBA00022839"/>
    </source>
</evidence>
<dbReference type="Proteomes" id="UP000597459">
    <property type="component" value="Unassembled WGS sequence"/>
</dbReference>
<accession>A0A967EHM7</accession>
<dbReference type="Gene3D" id="3.60.21.10">
    <property type="match status" value="1"/>
</dbReference>
<comment type="caution">
    <text evidence="5">The sequence shown here is derived from an EMBL/GenBank/DDBJ whole genome shotgun (WGS) entry which is preliminary data.</text>
</comment>
<dbReference type="GO" id="GO:0004527">
    <property type="term" value="F:exonuclease activity"/>
    <property type="evidence" value="ECO:0007669"/>
    <property type="project" value="UniProtKB-KW"/>
</dbReference>
<dbReference type="InterPro" id="IPR050535">
    <property type="entry name" value="DNA_Repair-Maintenance_Comp"/>
</dbReference>
<keyword evidence="2" id="KW-0378">Hydrolase</keyword>
<keyword evidence="1" id="KW-0540">Nuclease</keyword>
<dbReference type="CDD" id="cd00840">
    <property type="entry name" value="MPP_Mre11_N"/>
    <property type="match status" value="1"/>
</dbReference>
<keyword evidence="6" id="KW-1185">Reference proteome</keyword>
<dbReference type="InterPro" id="IPR014577">
    <property type="entry name" value="UCP033093_metalloPase"/>
</dbReference>
<dbReference type="Pfam" id="PF00149">
    <property type="entry name" value="Metallophos"/>
    <property type="match status" value="1"/>
</dbReference>
<keyword evidence="3 5" id="KW-0269">Exonuclease</keyword>
<organism evidence="5 6">
    <name type="scientific">Acetobacter estunensis</name>
    <dbReference type="NCBI Taxonomy" id="104097"/>
    <lineage>
        <taxon>Bacteria</taxon>
        <taxon>Pseudomonadati</taxon>
        <taxon>Pseudomonadota</taxon>
        <taxon>Alphaproteobacteria</taxon>
        <taxon>Acetobacterales</taxon>
        <taxon>Acetobacteraceae</taxon>
        <taxon>Acetobacter</taxon>
    </lineage>
</organism>
<gene>
    <name evidence="5" type="ORF">GOB87_07605</name>
</gene>
<evidence type="ECO:0000313" key="5">
    <source>
        <dbReference type="EMBL" id="NHO53827.1"/>
    </source>
</evidence>
<dbReference type="SUPFAM" id="SSF56300">
    <property type="entry name" value="Metallo-dependent phosphatases"/>
    <property type="match status" value="1"/>
</dbReference>
<dbReference type="PANTHER" id="PTHR30337">
    <property type="entry name" value="COMPONENT OF ATP-DEPENDENT DSDNA EXONUCLEASE"/>
    <property type="match status" value="1"/>
</dbReference>
<sequence>MRFVHTSDWQIGKTFGFADDEVLNALQNERLEVILRLGRLARAQGASDVLVAGDVYDHESPSDRTLRQPLERMRQFPDLRWHLIPGNHDAHLPNGVWSRVLRAGLPDNVCAHLDAAPVPMTPDGQTWLLPAVLNRRHTMGDPTEWMDAATTPEGAIRIGLAHGSVRSFGSDESAQHNLIAIDRSARAGLAYLAMGDWHGFNRIGERCVYSGTPECDGFDLGGEGGGHALVVSVDAPDAVPDMDVHRTGRFFWCEMKAIVTTRETIDDLENRLRAVHPEDPSCVLVKLTAEGALTLDDMTAFEDRILGSVASALRCLRVEKLPELVTSADDLMLFDESGVVSQAAARLQELAAAPGEEQAHAAAALQRLAVLWRSERGAA</sequence>
<dbReference type="PANTHER" id="PTHR30337:SF0">
    <property type="entry name" value="NUCLEASE SBCCD SUBUNIT D"/>
    <property type="match status" value="1"/>
</dbReference>
<dbReference type="EMBL" id="WOTH01000012">
    <property type="protein sequence ID" value="NHO53827.1"/>
    <property type="molecule type" value="Genomic_DNA"/>
</dbReference>
<name>A0A967EHM7_9PROT</name>
<dbReference type="InterPro" id="IPR029052">
    <property type="entry name" value="Metallo-depent_PP-like"/>
</dbReference>
<evidence type="ECO:0000256" key="1">
    <source>
        <dbReference type="ARBA" id="ARBA00022722"/>
    </source>
</evidence>
<dbReference type="InterPro" id="IPR004843">
    <property type="entry name" value="Calcineurin-like_PHP"/>
</dbReference>
<evidence type="ECO:0000256" key="2">
    <source>
        <dbReference type="ARBA" id="ARBA00022801"/>
    </source>
</evidence>